<organism evidence="8 9">
    <name type="scientific">Ceriporiopsis subvermispora (strain B)</name>
    <name type="common">White-rot fungus</name>
    <name type="synonym">Gelatoporia subvermispora</name>
    <dbReference type="NCBI Taxonomy" id="914234"/>
    <lineage>
        <taxon>Eukaryota</taxon>
        <taxon>Fungi</taxon>
        <taxon>Dikarya</taxon>
        <taxon>Basidiomycota</taxon>
        <taxon>Agaricomycotina</taxon>
        <taxon>Agaricomycetes</taxon>
        <taxon>Polyporales</taxon>
        <taxon>Gelatoporiaceae</taxon>
        <taxon>Gelatoporia</taxon>
    </lineage>
</organism>
<evidence type="ECO:0000313" key="9">
    <source>
        <dbReference type="Proteomes" id="UP000016930"/>
    </source>
</evidence>
<dbReference type="HOGENOM" id="CLU_021382_0_0_1"/>
<dbReference type="PANTHER" id="PTHR21664:SF1">
    <property type="entry name" value="NUDC DOMAIN-CONTAINING PROTEIN 1"/>
    <property type="match status" value="1"/>
</dbReference>
<dbReference type="Pfam" id="PF04969">
    <property type="entry name" value="CS"/>
    <property type="match status" value="1"/>
</dbReference>
<dbReference type="InterPro" id="IPR008978">
    <property type="entry name" value="HSP20-like_chaperone"/>
</dbReference>
<sequence>MPTFEPDRALLNPKFEGYKLSPIEQDEAVWHYPLEYKPSQTNVSGRSHVTFQEVASRIRHNHLTVASEGSRAVYFDGDLRIISIALNETTLEPSLNLLYELPNPIQSPTTNAPQREYPSACLVDASSLFVSDGYGTLYALQSFATGPAQLLGVFELSIPSAYGSSATTVPFRIHQAVQTKPGEIVVILSSKHYPANPDEQKDLTQSRGKHVPPVFDIWAVRFALPLPSPHDQPQPMNIIWHRQGEDVPTYTAYDEARKAFLLVGGSPYRPIEVALTPTYEPSPDEIAPIPRAGENLDGGDTSSAQPPRPPPYSWTQTSDSVTVAIPLPSTTKTENIKVTFSPRTLTVLVQGEPMMDDNVVPIRLPRFALKALWDGIHPGTSLWTFDRSAEHSLSILTLHLDKQHEDTRWPQVFASAGTRPPATGELDDTDIEVPETLDPSELYAIRESLEKYTAALRDGTDASGLGLGRGLPSLAEGEIDDEVDTAVGHTACLTWVGAEGVLPSWAGKDGHGDDGPLSVLSTPFPGAGAAMQPSLVVKNGLDGLVYSLEAAQTPENPPKWVHSSTFSALSFVLASKRDTRFTHHFGSEAVLAFDSGSRETGGNVFIYRGTGPREKWAKQAVLTVGGGTAGSLLGVGLMRLANGKVVILCLCEGELNVLRAVV</sequence>
<evidence type="ECO:0000256" key="5">
    <source>
        <dbReference type="ARBA" id="ARBA00023242"/>
    </source>
</evidence>
<dbReference type="STRING" id="914234.M2RNG1"/>
<evidence type="ECO:0000256" key="4">
    <source>
        <dbReference type="ARBA" id="ARBA00022490"/>
    </source>
</evidence>
<evidence type="ECO:0000256" key="1">
    <source>
        <dbReference type="ARBA" id="ARBA00004123"/>
    </source>
</evidence>
<keyword evidence="9" id="KW-1185">Reference proteome</keyword>
<reference evidence="8 9" key="1">
    <citation type="journal article" date="2012" name="Proc. Natl. Acad. Sci. U.S.A.">
        <title>Comparative genomics of Ceriporiopsis subvermispora and Phanerochaete chrysosporium provide insight into selective ligninolysis.</title>
        <authorList>
            <person name="Fernandez-Fueyo E."/>
            <person name="Ruiz-Duenas F.J."/>
            <person name="Ferreira P."/>
            <person name="Floudas D."/>
            <person name="Hibbett D.S."/>
            <person name="Canessa P."/>
            <person name="Larrondo L.F."/>
            <person name="James T.Y."/>
            <person name="Seelenfreund D."/>
            <person name="Lobos S."/>
            <person name="Polanco R."/>
            <person name="Tello M."/>
            <person name="Honda Y."/>
            <person name="Watanabe T."/>
            <person name="Watanabe T."/>
            <person name="Ryu J.S."/>
            <person name="Kubicek C.P."/>
            <person name="Schmoll M."/>
            <person name="Gaskell J."/>
            <person name="Hammel K.E."/>
            <person name="St John F.J."/>
            <person name="Vanden Wymelenberg A."/>
            <person name="Sabat G."/>
            <person name="Splinter BonDurant S."/>
            <person name="Syed K."/>
            <person name="Yadav J.S."/>
            <person name="Doddapaneni H."/>
            <person name="Subramanian V."/>
            <person name="Lavin J.L."/>
            <person name="Oguiza J.A."/>
            <person name="Perez G."/>
            <person name="Pisabarro A.G."/>
            <person name="Ramirez L."/>
            <person name="Santoyo F."/>
            <person name="Master E."/>
            <person name="Coutinho P.M."/>
            <person name="Henrissat B."/>
            <person name="Lombard V."/>
            <person name="Magnuson J.K."/>
            <person name="Kuees U."/>
            <person name="Hori C."/>
            <person name="Igarashi K."/>
            <person name="Samejima M."/>
            <person name="Held B.W."/>
            <person name="Barry K.W."/>
            <person name="LaButti K.M."/>
            <person name="Lapidus A."/>
            <person name="Lindquist E.A."/>
            <person name="Lucas S.M."/>
            <person name="Riley R."/>
            <person name="Salamov A.A."/>
            <person name="Hoffmeister D."/>
            <person name="Schwenk D."/>
            <person name="Hadar Y."/>
            <person name="Yarden O."/>
            <person name="de Vries R.P."/>
            <person name="Wiebenga A."/>
            <person name="Stenlid J."/>
            <person name="Eastwood D."/>
            <person name="Grigoriev I.V."/>
            <person name="Berka R.M."/>
            <person name="Blanchette R.A."/>
            <person name="Kersten P."/>
            <person name="Martinez A.T."/>
            <person name="Vicuna R."/>
            <person name="Cullen D."/>
        </authorList>
    </citation>
    <scope>NUCLEOTIDE SEQUENCE [LARGE SCALE GENOMIC DNA]</scope>
    <source>
        <strain evidence="8 9">B</strain>
    </source>
</reference>
<evidence type="ECO:0000256" key="6">
    <source>
        <dbReference type="SAM" id="MobiDB-lite"/>
    </source>
</evidence>
<dbReference type="PROSITE" id="PS51203">
    <property type="entry name" value="CS"/>
    <property type="match status" value="1"/>
</dbReference>
<dbReference type="Proteomes" id="UP000016930">
    <property type="component" value="Unassembled WGS sequence"/>
</dbReference>
<dbReference type="Gene3D" id="2.60.40.790">
    <property type="match status" value="1"/>
</dbReference>
<name>M2RNG1_CERS8</name>
<evidence type="ECO:0000256" key="2">
    <source>
        <dbReference type="ARBA" id="ARBA00004496"/>
    </source>
</evidence>
<dbReference type="SUPFAM" id="SSF49764">
    <property type="entry name" value="HSP20-like chaperones"/>
    <property type="match status" value="1"/>
</dbReference>
<dbReference type="OrthoDB" id="428655at2759"/>
<keyword evidence="4" id="KW-0963">Cytoplasm</keyword>
<accession>M2RNG1</accession>
<feature type="region of interest" description="Disordered" evidence="6">
    <location>
        <begin position="279"/>
        <end position="316"/>
    </location>
</feature>
<dbReference type="GO" id="GO:0005634">
    <property type="term" value="C:nucleus"/>
    <property type="evidence" value="ECO:0007669"/>
    <property type="project" value="UniProtKB-SubCell"/>
</dbReference>
<comment type="subcellular location">
    <subcellularLocation>
        <location evidence="2">Cytoplasm</location>
    </subcellularLocation>
    <subcellularLocation>
        <location evidence="1">Nucleus</location>
    </subcellularLocation>
</comment>
<dbReference type="InterPro" id="IPR037895">
    <property type="entry name" value="NUDCD1"/>
</dbReference>
<keyword evidence="5" id="KW-0539">Nucleus</keyword>
<evidence type="ECO:0000259" key="7">
    <source>
        <dbReference type="PROSITE" id="PS51203"/>
    </source>
</evidence>
<feature type="domain" description="CS" evidence="7">
    <location>
        <begin position="307"/>
        <end position="413"/>
    </location>
</feature>
<dbReference type="GO" id="GO:0005737">
    <property type="term" value="C:cytoplasm"/>
    <property type="evidence" value="ECO:0007669"/>
    <property type="project" value="UniProtKB-SubCell"/>
</dbReference>
<dbReference type="PANTHER" id="PTHR21664">
    <property type="entry name" value="CHRONIC MYELOGENOUS LEUKEMIA TUMOR ANTIGEN 66"/>
    <property type="match status" value="1"/>
</dbReference>
<proteinExistence type="predicted"/>
<dbReference type="AlphaFoldDB" id="M2RNG1"/>
<protein>
    <recommendedName>
        <fullName evidence="3">NudC domain-containing protein 1</fullName>
    </recommendedName>
</protein>
<dbReference type="InterPro" id="IPR007052">
    <property type="entry name" value="CS_dom"/>
</dbReference>
<evidence type="ECO:0000313" key="8">
    <source>
        <dbReference type="EMBL" id="EMD39962.1"/>
    </source>
</evidence>
<dbReference type="EMBL" id="KB445793">
    <property type="protein sequence ID" value="EMD39962.1"/>
    <property type="molecule type" value="Genomic_DNA"/>
</dbReference>
<gene>
    <name evidence="8" type="ORF">CERSUDRAFT_103862</name>
</gene>
<evidence type="ECO:0000256" key="3">
    <source>
        <dbReference type="ARBA" id="ARBA00018915"/>
    </source>
</evidence>
<dbReference type="CDD" id="cd06467">
    <property type="entry name" value="p23_NUDC_like"/>
    <property type="match status" value="1"/>
</dbReference>